<name>A0A4Q7PAI2_9BACT</name>
<dbReference type="InterPro" id="IPR058648">
    <property type="entry name" value="HH_CzcB-like"/>
</dbReference>
<evidence type="ECO:0000259" key="3">
    <source>
        <dbReference type="Pfam" id="PF25893"/>
    </source>
</evidence>
<dbReference type="InterPro" id="IPR051909">
    <property type="entry name" value="MFP_Cation_Efflux"/>
</dbReference>
<dbReference type="PROSITE" id="PS51257">
    <property type="entry name" value="PROKAR_LIPOPROTEIN"/>
    <property type="match status" value="1"/>
</dbReference>
<dbReference type="Proteomes" id="UP000292209">
    <property type="component" value="Unassembled WGS sequence"/>
</dbReference>
<proteinExistence type="inferred from homology"/>
<evidence type="ECO:0000313" key="6">
    <source>
        <dbReference type="Proteomes" id="UP000292209"/>
    </source>
</evidence>
<gene>
    <name evidence="5" type="ORF">BC751_2891</name>
</gene>
<dbReference type="PANTHER" id="PTHR30097">
    <property type="entry name" value="CATION EFFLUX SYSTEM PROTEIN CUSB"/>
    <property type="match status" value="1"/>
</dbReference>
<dbReference type="RefSeq" id="WP_130276111.1">
    <property type="nucleotide sequence ID" value="NZ_SGXG01000001.1"/>
</dbReference>
<dbReference type="PANTHER" id="PTHR30097:SF4">
    <property type="entry name" value="SLR6042 PROTEIN"/>
    <property type="match status" value="1"/>
</dbReference>
<dbReference type="GO" id="GO:0030313">
    <property type="term" value="C:cell envelope"/>
    <property type="evidence" value="ECO:0007669"/>
    <property type="project" value="TreeGrafter"/>
</dbReference>
<dbReference type="GO" id="GO:0060003">
    <property type="term" value="P:copper ion export"/>
    <property type="evidence" value="ECO:0007669"/>
    <property type="project" value="TreeGrafter"/>
</dbReference>
<dbReference type="Pfam" id="PF25893">
    <property type="entry name" value="HH_CzcB"/>
    <property type="match status" value="1"/>
</dbReference>
<dbReference type="Gene3D" id="2.40.50.100">
    <property type="match status" value="1"/>
</dbReference>
<dbReference type="InterPro" id="IPR058649">
    <property type="entry name" value="CzcB_C"/>
</dbReference>
<dbReference type="Gene3D" id="2.40.420.20">
    <property type="match status" value="1"/>
</dbReference>
<protein>
    <submittedName>
        <fullName evidence="5">RND family efflux transporter MFP subunit</fullName>
    </submittedName>
</protein>
<dbReference type="InterPro" id="IPR006143">
    <property type="entry name" value="RND_pump_MFP"/>
</dbReference>
<evidence type="ECO:0000256" key="2">
    <source>
        <dbReference type="ARBA" id="ARBA00022448"/>
    </source>
</evidence>
<dbReference type="EMBL" id="SGXG01000001">
    <property type="protein sequence ID" value="RZS97286.1"/>
    <property type="molecule type" value="Genomic_DNA"/>
</dbReference>
<keyword evidence="6" id="KW-1185">Reference proteome</keyword>
<dbReference type="FunFam" id="2.40.420.20:FF:000006">
    <property type="entry name" value="RND family efflux transporter MFP subunit"/>
    <property type="match status" value="1"/>
</dbReference>
<accession>A0A4Q7PAI2</accession>
<dbReference type="AlphaFoldDB" id="A0A4Q7PAI2"/>
<keyword evidence="2" id="KW-0813">Transport</keyword>
<reference evidence="5 6" key="1">
    <citation type="submission" date="2019-02" db="EMBL/GenBank/DDBJ databases">
        <title>Genomic Encyclopedia of Archaeal and Bacterial Type Strains, Phase II (KMG-II): from individual species to whole genera.</title>
        <authorList>
            <person name="Goeker M."/>
        </authorList>
    </citation>
    <scope>NUCLEOTIDE SEQUENCE [LARGE SCALE GENOMIC DNA]</scope>
    <source>
        <strain evidence="5 6">DSM 21411</strain>
    </source>
</reference>
<comment type="caution">
    <text evidence="5">The sequence shown here is derived from an EMBL/GenBank/DDBJ whole genome shotgun (WGS) entry which is preliminary data.</text>
</comment>
<comment type="similarity">
    <text evidence="1">Belongs to the membrane fusion protein (MFP) (TC 8.A.1) family.</text>
</comment>
<dbReference type="GO" id="GO:0015679">
    <property type="term" value="P:plasma membrane copper ion transport"/>
    <property type="evidence" value="ECO:0007669"/>
    <property type="project" value="TreeGrafter"/>
</dbReference>
<dbReference type="Gene3D" id="1.10.287.470">
    <property type="entry name" value="Helix hairpin bin"/>
    <property type="match status" value="1"/>
</dbReference>
<dbReference type="SUPFAM" id="SSF111369">
    <property type="entry name" value="HlyD-like secretion proteins"/>
    <property type="match status" value="1"/>
</dbReference>
<organism evidence="5 6">
    <name type="scientific">Cecembia calidifontis</name>
    <dbReference type="NCBI Taxonomy" id="1187080"/>
    <lineage>
        <taxon>Bacteria</taxon>
        <taxon>Pseudomonadati</taxon>
        <taxon>Bacteroidota</taxon>
        <taxon>Cytophagia</taxon>
        <taxon>Cytophagales</taxon>
        <taxon>Cyclobacteriaceae</taxon>
        <taxon>Cecembia</taxon>
    </lineage>
</organism>
<sequence length="498" mass="54208">MNQAKFLLTCFLLGLAACQSGQEHHHEEASAIPTEAMTTYTDNLEVFLDFEPLVQNRMSKVMAHITVLGESFKPLQEGQIRLSLTLNGQKYAASSNQPDTPGIFELDITPESEGVGQLAIEIKTPKLTESVHFDQVKVYPNLTTAVRTLSKKGNSEEISYLKNQAWSIDFANVTVKRGPFRQVFKTGGRILPAPGDENIVTAKSSGTVLFSGNKSIIGSEVKAGEQLFTISGGGLTQGNPEVMFKDAQVRYLQAKADFERAELLVKDQIISEKDFLQAKAAYETASNTYQVMANNYSKTGQRITSTLNGFVKNILVREGQYVEAGTPLAVISKNQKLILQAEVSQKYFHLLPSFSAANFRMAGDAKIFDTESMSGKVISYGKSTSSNAAFVPISFEIDNIGNLIPGSITEVFLKSVVIPDALLIPVEALMEEMGTHFVYIQSGGETFLKQEVQLGGNDGKMVQVLSGLQEGDRVVTKGAYSIKLATSSGAIPEHGHTH</sequence>
<feature type="domain" description="CzcB-like C-terminal circularly permuted SH3-like" evidence="4">
    <location>
        <begin position="424"/>
        <end position="483"/>
    </location>
</feature>
<evidence type="ECO:0000313" key="5">
    <source>
        <dbReference type="EMBL" id="RZS97286.1"/>
    </source>
</evidence>
<evidence type="ECO:0000259" key="4">
    <source>
        <dbReference type="Pfam" id="PF25975"/>
    </source>
</evidence>
<dbReference type="Pfam" id="PF25975">
    <property type="entry name" value="CzcB_C"/>
    <property type="match status" value="1"/>
</dbReference>
<dbReference type="NCBIfam" id="TIGR01730">
    <property type="entry name" value="RND_mfp"/>
    <property type="match status" value="1"/>
</dbReference>
<evidence type="ECO:0000256" key="1">
    <source>
        <dbReference type="ARBA" id="ARBA00009477"/>
    </source>
</evidence>
<dbReference type="GO" id="GO:0016020">
    <property type="term" value="C:membrane"/>
    <property type="evidence" value="ECO:0007669"/>
    <property type="project" value="InterPro"/>
</dbReference>
<dbReference type="GO" id="GO:0022857">
    <property type="term" value="F:transmembrane transporter activity"/>
    <property type="evidence" value="ECO:0007669"/>
    <property type="project" value="InterPro"/>
</dbReference>
<dbReference type="OrthoDB" id="9809068at2"/>
<feature type="domain" description="CzcB-like alpha-helical hairpin" evidence="3">
    <location>
        <begin position="246"/>
        <end position="290"/>
    </location>
</feature>